<keyword evidence="3 11" id="KW-0894">Sodium channel</keyword>
<organism evidence="13 14">
    <name type="scientific">Owenia fusiformis</name>
    <name type="common">Polychaete worm</name>
    <dbReference type="NCBI Taxonomy" id="6347"/>
    <lineage>
        <taxon>Eukaryota</taxon>
        <taxon>Metazoa</taxon>
        <taxon>Spiralia</taxon>
        <taxon>Lophotrochozoa</taxon>
        <taxon>Annelida</taxon>
        <taxon>Polychaeta</taxon>
        <taxon>Sedentaria</taxon>
        <taxon>Canalipalpata</taxon>
        <taxon>Sabellida</taxon>
        <taxon>Oweniida</taxon>
        <taxon>Oweniidae</taxon>
        <taxon>Owenia</taxon>
    </lineage>
</organism>
<comment type="caution">
    <text evidence="13">The sequence shown here is derived from an EMBL/GenBank/DDBJ whole genome shotgun (WGS) entry which is preliminary data.</text>
</comment>
<keyword evidence="9 11" id="KW-0739">Sodium transport</keyword>
<evidence type="ECO:0000313" key="14">
    <source>
        <dbReference type="Proteomes" id="UP000749559"/>
    </source>
</evidence>
<dbReference type="PANTHER" id="PTHR11690:SF248">
    <property type="entry name" value="PICKPOCKET 17, ISOFORM A"/>
    <property type="match status" value="1"/>
</dbReference>
<comment type="similarity">
    <text evidence="11">Belongs to the amiloride-sensitive sodium channel (TC 1.A.6) family.</text>
</comment>
<dbReference type="PANTHER" id="PTHR11690">
    <property type="entry name" value="AMILORIDE-SENSITIVE SODIUM CHANNEL-RELATED"/>
    <property type="match status" value="1"/>
</dbReference>
<comment type="subcellular location">
    <subcellularLocation>
        <location evidence="1">Membrane</location>
        <topology evidence="1">Multi-pass membrane protein</topology>
    </subcellularLocation>
</comment>
<keyword evidence="2 11" id="KW-0813">Transport</keyword>
<evidence type="ECO:0000256" key="6">
    <source>
        <dbReference type="ARBA" id="ARBA00023053"/>
    </source>
</evidence>
<evidence type="ECO:0000256" key="11">
    <source>
        <dbReference type="RuleBase" id="RU000679"/>
    </source>
</evidence>
<keyword evidence="4 11" id="KW-0812">Transmembrane</keyword>
<dbReference type="InterPro" id="IPR001873">
    <property type="entry name" value="ENaC"/>
</dbReference>
<dbReference type="EMBL" id="CAIIXF020000005">
    <property type="protein sequence ID" value="CAH1782678.1"/>
    <property type="molecule type" value="Genomic_DNA"/>
</dbReference>
<keyword evidence="6" id="KW-0915">Sodium</keyword>
<dbReference type="Pfam" id="PF00858">
    <property type="entry name" value="ASC"/>
    <property type="match status" value="1"/>
</dbReference>
<dbReference type="GO" id="GO:0015280">
    <property type="term" value="F:ligand-gated sodium channel activity"/>
    <property type="evidence" value="ECO:0007669"/>
    <property type="project" value="TreeGrafter"/>
</dbReference>
<protein>
    <submittedName>
        <fullName evidence="13">Uncharacterized protein</fullName>
    </submittedName>
</protein>
<evidence type="ECO:0000256" key="5">
    <source>
        <dbReference type="ARBA" id="ARBA00022989"/>
    </source>
</evidence>
<dbReference type="Gene3D" id="2.60.470.10">
    <property type="entry name" value="Acid-sensing ion channels like domains"/>
    <property type="match status" value="1"/>
</dbReference>
<feature type="transmembrane region" description="Helical" evidence="12">
    <location>
        <begin position="30"/>
        <end position="51"/>
    </location>
</feature>
<keyword evidence="8 12" id="KW-0472">Membrane</keyword>
<proteinExistence type="inferred from homology"/>
<sequence>MKRTVNEFTSNTSGHGWGMIGRTNSKFGKLLWVAITLGSTIAAIAWVTTVIQRYAKFETKDRVELRAGVDIAFPSVTICPLYGYSPKKTMETFSDPESGFVLQNTFLTSTSTHFGILMQMTNETIEILHGILLLAKSNRGFYENMGVNEISAISHEIQNLVPHCLYQGNQCTEEDFTKLVHHEYKNCYTFNGKDVNLTNPMIAESGAQNGLSLTLYLEHTDYTYANYDPNRAVTAAAGARVIIHEKGTLPDPDNEGFDVEPGHLINVALSVNKRELMKRPWGECADHTTLHSTDFKYTRNTCKRKCMEKMIEKQCGCWKDLLPVDLNDTRDAKMQACGKFNTKEWLNITEANVTVLKEDIARFKCQMEKYLWSDVSASMVGCECEYSCSYSTYNVETSQSEWPMRGSELDFYCSGFVHSPNYYDLTMYEEFHDKIGVHCVNYFEFMNVSKNWGDKLRANFLRVNVYFKDL</sequence>
<evidence type="ECO:0000256" key="8">
    <source>
        <dbReference type="ARBA" id="ARBA00023136"/>
    </source>
</evidence>
<keyword evidence="14" id="KW-1185">Reference proteome</keyword>
<dbReference type="PRINTS" id="PR01078">
    <property type="entry name" value="AMINACHANNEL"/>
</dbReference>
<evidence type="ECO:0000256" key="4">
    <source>
        <dbReference type="ARBA" id="ARBA00022692"/>
    </source>
</evidence>
<dbReference type="Proteomes" id="UP000749559">
    <property type="component" value="Unassembled WGS sequence"/>
</dbReference>
<evidence type="ECO:0000256" key="7">
    <source>
        <dbReference type="ARBA" id="ARBA00023065"/>
    </source>
</evidence>
<keyword evidence="10 11" id="KW-0407">Ion channel</keyword>
<evidence type="ECO:0000256" key="9">
    <source>
        <dbReference type="ARBA" id="ARBA00023201"/>
    </source>
</evidence>
<gene>
    <name evidence="13" type="ORF">OFUS_LOCUS9098</name>
</gene>
<evidence type="ECO:0000256" key="1">
    <source>
        <dbReference type="ARBA" id="ARBA00004141"/>
    </source>
</evidence>
<evidence type="ECO:0000256" key="3">
    <source>
        <dbReference type="ARBA" id="ARBA00022461"/>
    </source>
</evidence>
<reference evidence="13" key="1">
    <citation type="submission" date="2022-03" db="EMBL/GenBank/DDBJ databases">
        <authorList>
            <person name="Martin C."/>
        </authorList>
    </citation>
    <scope>NUCLEOTIDE SEQUENCE</scope>
</reference>
<keyword evidence="7 11" id="KW-0406">Ion transport</keyword>
<dbReference type="OrthoDB" id="6021021at2759"/>
<feature type="non-terminal residue" evidence="13">
    <location>
        <position position="470"/>
    </location>
</feature>
<evidence type="ECO:0000256" key="10">
    <source>
        <dbReference type="ARBA" id="ARBA00023303"/>
    </source>
</evidence>
<name>A0A8S4NLU9_OWEFU</name>
<accession>A0A8S4NLU9</accession>
<evidence type="ECO:0000256" key="2">
    <source>
        <dbReference type="ARBA" id="ARBA00022448"/>
    </source>
</evidence>
<evidence type="ECO:0000313" key="13">
    <source>
        <dbReference type="EMBL" id="CAH1782678.1"/>
    </source>
</evidence>
<keyword evidence="5 12" id="KW-1133">Transmembrane helix</keyword>
<dbReference type="GO" id="GO:0005886">
    <property type="term" value="C:plasma membrane"/>
    <property type="evidence" value="ECO:0007669"/>
    <property type="project" value="TreeGrafter"/>
</dbReference>
<dbReference type="AlphaFoldDB" id="A0A8S4NLU9"/>
<evidence type="ECO:0000256" key="12">
    <source>
        <dbReference type="SAM" id="Phobius"/>
    </source>
</evidence>